<dbReference type="InterPro" id="IPR000421">
    <property type="entry name" value="FA58C"/>
</dbReference>
<dbReference type="AlphaFoldDB" id="A0A8S4NKE4"/>
<keyword evidence="1" id="KW-0732">Signal</keyword>
<dbReference type="PROSITE" id="PS01285">
    <property type="entry name" value="FA58C_1"/>
    <property type="match status" value="1"/>
</dbReference>
<dbReference type="Pfam" id="PF00754">
    <property type="entry name" value="F5_F8_type_C"/>
    <property type="match status" value="1"/>
</dbReference>
<comment type="caution">
    <text evidence="3">The sequence shown here is derived from an EMBL/GenBank/DDBJ whole genome shotgun (WGS) entry which is preliminary data.</text>
</comment>
<accession>A0A8S4NKE4</accession>
<dbReference type="PROSITE" id="PS50022">
    <property type="entry name" value="FA58C_3"/>
    <property type="match status" value="1"/>
</dbReference>
<evidence type="ECO:0000313" key="3">
    <source>
        <dbReference type="EMBL" id="CAH1782009.1"/>
    </source>
</evidence>
<dbReference type="InterPro" id="IPR008979">
    <property type="entry name" value="Galactose-bd-like_sf"/>
</dbReference>
<proteinExistence type="predicted"/>
<name>A0A8S4NKE4_OWEFU</name>
<dbReference type="PANTHER" id="PTHR24543">
    <property type="entry name" value="MULTICOPPER OXIDASE-RELATED"/>
    <property type="match status" value="1"/>
</dbReference>
<keyword evidence="4" id="KW-1185">Reference proteome</keyword>
<dbReference type="OrthoDB" id="1470350at2759"/>
<dbReference type="Proteomes" id="UP000749559">
    <property type="component" value="Unassembled WGS sequence"/>
</dbReference>
<evidence type="ECO:0000313" key="4">
    <source>
        <dbReference type="Proteomes" id="UP000749559"/>
    </source>
</evidence>
<dbReference type="PANTHER" id="PTHR24543:SF325">
    <property type="entry name" value="F5_8 TYPE C DOMAIN-CONTAINING PROTEIN"/>
    <property type="match status" value="1"/>
</dbReference>
<dbReference type="SUPFAM" id="SSF49785">
    <property type="entry name" value="Galactose-binding domain-like"/>
    <property type="match status" value="1"/>
</dbReference>
<reference evidence="3" key="1">
    <citation type="submission" date="2022-03" db="EMBL/GenBank/DDBJ databases">
        <authorList>
            <person name="Martin C."/>
        </authorList>
    </citation>
    <scope>NUCLEOTIDE SEQUENCE</scope>
</reference>
<dbReference type="Gene3D" id="2.60.120.260">
    <property type="entry name" value="Galactose-binding domain-like"/>
    <property type="match status" value="1"/>
</dbReference>
<dbReference type="SMART" id="SM00231">
    <property type="entry name" value="FA58C"/>
    <property type="match status" value="1"/>
</dbReference>
<feature type="chain" id="PRO_5035847458" description="F5/8 type C domain-containing protein" evidence="1">
    <location>
        <begin position="20"/>
        <end position="260"/>
    </location>
</feature>
<evidence type="ECO:0000256" key="1">
    <source>
        <dbReference type="SAM" id="SignalP"/>
    </source>
</evidence>
<evidence type="ECO:0000259" key="2">
    <source>
        <dbReference type="PROSITE" id="PS50022"/>
    </source>
</evidence>
<gene>
    <name evidence="3" type="ORF">OFUS_LOCUS8499</name>
</gene>
<organism evidence="3 4">
    <name type="scientific">Owenia fusiformis</name>
    <name type="common">Polychaete worm</name>
    <dbReference type="NCBI Taxonomy" id="6347"/>
    <lineage>
        <taxon>Eukaryota</taxon>
        <taxon>Metazoa</taxon>
        <taxon>Spiralia</taxon>
        <taxon>Lophotrochozoa</taxon>
        <taxon>Annelida</taxon>
        <taxon>Polychaeta</taxon>
        <taxon>Sedentaria</taxon>
        <taxon>Canalipalpata</taxon>
        <taxon>Sabellida</taxon>
        <taxon>Oweniida</taxon>
        <taxon>Oweniidae</taxon>
        <taxon>Owenia</taxon>
    </lineage>
</organism>
<feature type="signal peptide" evidence="1">
    <location>
        <begin position="1"/>
        <end position="19"/>
    </location>
</feature>
<protein>
    <recommendedName>
        <fullName evidence="2">F5/8 type C domain-containing protein</fullName>
    </recommendedName>
</protein>
<dbReference type="EMBL" id="CAIIXF020000004">
    <property type="protein sequence ID" value="CAH1782009.1"/>
    <property type="molecule type" value="Genomic_DNA"/>
</dbReference>
<feature type="domain" description="F5/8 type C" evidence="2">
    <location>
        <begin position="114"/>
        <end position="258"/>
    </location>
</feature>
<dbReference type="CDD" id="cd00057">
    <property type="entry name" value="FA58C"/>
    <property type="match status" value="1"/>
</dbReference>
<sequence length="260" mass="28862">MIKCAILCLGCISIGAAQTKPGGTGQGVTKADLLNLKNAVNTLVTSQTTLKEYITDELASIRDEVSNLRDDVSNLRDGESNVRDNVLEIKENMIDLKKQRDDTADSGVSSKDECLNEFMLTGEHHRFLDSSLTASSELFSVRSARLGASHGWVPKERDLHQWIQFDLGEVWQINGVVTQGFANGDWWVKSYTISHSLQGTNSSFTEIVKADGHVTFRGNKDRHTPVMNTFQSVKARYIRIGPKSWHGAPALRFDVIACHQ</sequence>